<proteinExistence type="predicted"/>
<evidence type="ECO:0000259" key="1">
    <source>
        <dbReference type="Pfam" id="PF09084"/>
    </source>
</evidence>
<dbReference type="PANTHER" id="PTHR30024:SF48">
    <property type="entry name" value="ABC TRANSPORTER SUBSTRATE-BINDING PROTEIN"/>
    <property type="match status" value="1"/>
</dbReference>
<dbReference type="RefSeq" id="WP_169260780.1">
    <property type="nucleotide sequence ID" value="NZ_WTVQ01000019.1"/>
</dbReference>
<evidence type="ECO:0000313" key="3">
    <source>
        <dbReference type="Proteomes" id="UP000648984"/>
    </source>
</evidence>
<reference evidence="2 3" key="1">
    <citation type="submission" date="2019-12" db="EMBL/GenBank/DDBJ databases">
        <title>Comparative genomics gives insights into the taxonomy of the Azoarcus-Aromatoleum group and reveals separate origins of nif in the plant-associated Azoarcus and non-plant-associated Aromatoleum sub-groups.</title>
        <authorList>
            <person name="Lafos M."/>
            <person name="Maluk M."/>
            <person name="Batista M."/>
            <person name="Junghare M."/>
            <person name="Carmona M."/>
            <person name="Faoro H."/>
            <person name="Cruz L.M."/>
            <person name="Battistoni F."/>
            <person name="De Souza E."/>
            <person name="Pedrosa F."/>
            <person name="Chen W.-M."/>
            <person name="Poole P.S."/>
            <person name="Dixon R.A."/>
            <person name="James E.K."/>
        </authorList>
    </citation>
    <scope>NUCLEOTIDE SEQUENCE [LARGE SCALE GENOMIC DNA]</scope>
    <source>
        <strain evidence="2 3">22Lin</strain>
    </source>
</reference>
<dbReference type="Proteomes" id="UP000648984">
    <property type="component" value="Unassembled WGS sequence"/>
</dbReference>
<accession>A0ABX1QEL7</accession>
<organism evidence="2 3">
    <name type="scientific">Aromatoleum diolicum</name>
    <dbReference type="NCBI Taxonomy" id="75796"/>
    <lineage>
        <taxon>Bacteria</taxon>
        <taxon>Pseudomonadati</taxon>
        <taxon>Pseudomonadota</taxon>
        <taxon>Betaproteobacteria</taxon>
        <taxon>Rhodocyclales</taxon>
        <taxon>Rhodocyclaceae</taxon>
        <taxon>Aromatoleum</taxon>
    </lineage>
</organism>
<name>A0ABX1QEL7_9RHOO</name>
<dbReference type="InterPro" id="IPR015168">
    <property type="entry name" value="SsuA/THI5"/>
</dbReference>
<dbReference type="Gene3D" id="3.40.190.10">
    <property type="entry name" value="Periplasmic binding protein-like II"/>
    <property type="match status" value="2"/>
</dbReference>
<dbReference type="Pfam" id="PF09084">
    <property type="entry name" value="NMT1"/>
    <property type="match status" value="1"/>
</dbReference>
<feature type="domain" description="SsuA/THI5-like" evidence="1">
    <location>
        <begin position="56"/>
        <end position="237"/>
    </location>
</feature>
<protein>
    <submittedName>
        <fullName evidence="2">PhnD/SsuA/transferrin family substrate-binding protein</fullName>
    </submittedName>
</protein>
<gene>
    <name evidence="2" type="ORF">GPA25_12755</name>
</gene>
<dbReference type="EMBL" id="WTVQ01000019">
    <property type="protein sequence ID" value="NMG75629.1"/>
    <property type="molecule type" value="Genomic_DNA"/>
</dbReference>
<dbReference type="PANTHER" id="PTHR30024">
    <property type="entry name" value="ALIPHATIC SULFONATES-BINDING PROTEIN-RELATED"/>
    <property type="match status" value="1"/>
</dbReference>
<comment type="caution">
    <text evidence="2">The sequence shown here is derived from an EMBL/GenBank/DDBJ whole genome shotgun (WGS) entry which is preliminary data.</text>
</comment>
<dbReference type="SUPFAM" id="SSF53850">
    <property type="entry name" value="Periplasmic binding protein-like II"/>
    <property type="match status" value="1"/>
</dbReference>
<evidence type="ECO:0000313" key="2">
    <source>
        <dbReference type="EMBL" id="NMG75629.1"/>
    </source>
</evidence>
<sequence>MRPDRRGRLPTLRAAFETTGSGCWLMRAILDGGLDRANGYRLALELGDDRMRGGRQATEARLIAGEVDLIDTDWLSLARHRAAGLPLAAAAPYGTIFGGLVAPRDGALRSLADLKGRRIGVVHAQDKNWLLLRAACRQHHDFDPAVHAQCVATGSKTALRQALQDGQVDAALLYWHQVPAQVANGDFVEVCDLVDLLNGLPGGVAAAPSTFFVFRDAMLAAQPELVRAFARSVADAAVRLRADADLWCRVSGVTWDSDDGVGEALRKKWLARIGPPWAPGMTDTLGTLAGLLAGLAPGAARFELPGGIFAAGFLD</sequence>
<keyword evidence="3" id="KW-1185">Reference proteome</keyword>